<dbReference type="PANTHER" id="PTHR20914">
    <property type="entry name" value="LY6/PLAUR DOMAIN-CONTAINING PROTEIN 8"/>
    <property type="match status" value="1"/>
</dbReference>
<dbReference type="EMBL" id="AYCK01024734">
    <property type="status" value="NOT_ANNOTATED_CDS"/>
    <property type="molecule type" value="Genomic_DNA"/>
</dbReference>
<evidence type="ECO:0000256" key="8">
    <source>
        <dbReference type="SAM" id="SignalP"/>
    </source>
</evidence>
<keyword evidence="6" id="KW-0472">Membrane</keyword>
<dbReference type="InterPro" id="IPR016054">
    <property type="entry name" value="LY6_UPA_recep-like"/>
</dbReference>
<dbReference type="SUPFAM" id="SSF57302">
    <property type="entry name" value="Snake toxin-like"/>
    <property type="match status" value="2"/>
</dbReference>
<name>A0A087X399_POEFO</name>
<keyword evidence="7" id="KW-0325">Glycoprotein</keyword>
<dbReference type="eggNOG" id="ENOG502SRI1">
    <property type="taxonomic scope" value="Eukaryota"/>
</dbReference>
<evidence type="ECO:0000259" key="9">
    <source>
        <dbReference type="SMART" id="SM00134"/>
    </source>
</evidence>
<dbReference type="GO" id="GO:0005886">
    <property type="term" value="C:plasma membrane"/>
    <property type="evidence" value="ECO:0007669"/>
    <property type="project" value="UniProtKB-SubCell"/>
</dbReference>
<evidence type="ECO:0000256" key="7">
    <source>
        <dbReference type="ARBA" id="ARBA00023180"/>
    </source>
</evidence>
<dbReference type="Pfam" id="PF00021">
    <property type="entry name" value="UPAR_LY6"/>
    <property type="match status" value="1"/>
</dbReference>
<evidence type="ECO:0000256" key="2">
    <source>
        <dbReference type="ARBA" id="ARBA00004613"/>
    </source>
</evidence>
<feature type="chain" id="PRO_5001832244" evidence="8">
    <location>
        <begin position="19"/>
        <end position="215"/>
    </location>
</feature>
<evidence type="ECO:0000256" key="4">
    <source>
        <dbReference type="ARBA" id="ARBA00022525"/>
    </source>
</evidence>
<keyword evidence="3" id="KW-1003">Cell membrane</keyword>
<evidence type="ECO:0000256" key="5">
    <source>
        <dbReference type="ARBA" id="ARBA00022729"/>
    </source>
</evidence>
<comment type="subcellular location">
    <subcellularLocation>
        <location evidence="1">Cell membrane</location>
    </subcellularLocation>
    <subcellularLocation>
        <location evidence="2">Secreted</location>
    </subcellularLocation>
</comment>
<dbReference type="Gene3D" id="2.10.60.10">
    <property type="entry name" value="CD59"/>
    <property type="match status" value="2"/>
</dbReference>
<dbReference type="OrthoDB" id="8447026at2759"/>
<dbReference type="Proteomes" id="UP000028760">
    <property type="component" value="Unassembled WGS sequence"/>
</dbReference>
<dbReference type="GeneTree" id="ENSGT00940000163304"/>
<reference evidence="11" key="1">
    <citation type="submission" date="2013-10" db="EMBL/GenBank/DDBJ databases">
        <authorList>
            <person name="Schartl M."/>
            <person name="Warren W."/>
        </authorList>
    </citation>
    <scope>NUCLEOTIDE SEQUENCE [LARGE SCALE GENOMIC DNA]</scope>
    <source>
        <strain evidence="11">female</strain>
    </source>
</reference>
<dbReference type="InterPro" id="IPR045860">
    <property type="entry name" value="Snake_toxin-like_sf"/>
</dbReference>
<dbReference type="GeneID" id="103131595"/>
<feature type="domain" description="UPAR/Ly6" evidence="9">
    <location>
        <begin position="114"/>
        <end position="204"/>
    </location>
</feature>
<dbReference type="GO" id="GO:0005576">
    <property type="term" value="C:extracellular region"/>
    <property type="evidence" value="ECO:0007669"/>
    <property type="project" value="UniProtKB-SubCell"/>
</dbReference>
<dbReference type="PANTHER" id="PTHR20914:SF9">
    <property type="entry name" value="COILED, ISOFORM A"/>
    <property type="match status" value="1"/>
</dbReference>
<dbReference type="AlphaFoldDB" id="A0A087X399"/>
<evidence type="ECO:0000256" key="6">
    <source>
        <dbReference type="ARBA" id="ARBA00023136"/>
    </source>
</evidence>
<keyword evidence="5 8" id="KW-0732">Signal</keyword>
<feature type="signal peptide" evidence="8">
    <location>
        <begin position="1"/>
        <end position="18"/>
    </location>
</feature>
<reference evidence="10" key="3">
    <citation type="submission" date="2025-09" db="UniProtKB">
        <authorList>
            <consortium name="Ensembl"/>
        </authorList>
    </citation>
    <scope>IDENTIFICATION</scope>
</reference>
<feature type="domain" description="UPAR/Ly6" evidence="9">
    <location>
        <begin position="19"/>
        <end position="107"/>
    </location>
</feature>
<organism evidence="10 11">
    <name type="scientific">Poecilia formosa</name>
    <name type="common">Amazon molly</name>
    <name type="synonym">Limia formosa</name>
    <dbReference type="NCBI Taxonomy" id="48698"/>
    <lineage>
        <taxon>Eukaryota</taxon>
        <taxon>Metazoa</taxon>
        <taxon>Chordata</taxon>
        <taxon>Craniata</taxon>
        <taxon>Vertebrata</taxon>
        <taxon>Euteleostomi</taxon>
        <taxon>Actinopterygii</taxon>
        <taxon>Neopterygii</taxon>
        <taxon>Teleostei</taxon>
        <taxon>Neoteleostei</taxon>
        <taxon>Acanthomorphata</taxon>
        <taxon>Ovalentaria</taxon>
        <taxon>Atherinomorphae</taxon>
        <taxon>Cyprinodontiformes</taxon>
        <taxon>Poeciliidae</taxon>
        <taxon>Poeciliinae</taxon>
        <taxon>Poecilia</taxon>
    </lineage>
</organism>
<dbReference type="InterPro" id="IPR050918">
    <property type="entry name" value="CNF-like_PLA2_Inhibitor"/>
</dbReference>
<dbReference type="STRING" id="48698.ENSPFOP00000000252"/>
<dbReference type="Ensembl" id="ENSPFOT00000000253.2">
    <property type="protein sequence ID" value="ENSPFOP00000000252.2"/>
    <property type="gene ID" value="ENSPFOG00000000279.2"/>
</dbReference>
<evidence type="ECO:0000256" key="3">
    <source>
        <dbReference type="ARBA" id="ARBA00022475"/>
    </source>
</evidence>
<dbReference type="InterPro" id="IPR035076">
    <property type="entry name" value="Toxin/TOLIP"/>
</dbReference>
<sequence length="215" mass="22980">MFLFALVLGVLFLPEADTLKCKCSPSIYGSCSGESECPSQNDHCLTATQTTIHGDKVSEHNVKSCMKAELCLDFSINNGFHRLLQKSSCCNGDLCNTQTDYPKPDNKSTPNGKKCFACDGENCMKTLNCLGDENYCVKVTGNVQGVSLTTKGCASKAVCSDQISSVVNQVTSRILGQVIGVKLSCCQGDYCNSASSASPVLLLLLVPLLFSNLFS</sequence>
<dbReference type="Pfam" id="PF00087">
    <property type="entry name" value="Toxin_TOLIP"/>
    <property type="match status" value="1"/>
</dbReference>
<keyword evidence="4" id="KW-0964">Secreted</keyword>
<evidence type="ECO:0000256" key="1">
    <source>
        <dbReference type="ARBA" id="ARBA00004236"/>
    </source>
</evidence>
<proteinExistence type="predicted"/>
<dbReference type="RefSeq" id="XP_007543328.1">
    <property type="nucleotide sequence ID" value="XM_007543266.2"/>
</dbReference>
<keyword evidence="11" id="KW-1185">Reference proteome</keyword>
<accession>A0A087X399</accession>
<evidence type="ECO:0000313" key="11">
    <source>
        <dbReference type="Proteomes" id="UP000028760"/>
    </source>
</evidence>
<dbReference type="OMA" id="VGNDCTQ"/>
<evidence type="ECO:0000313" key="10">
    <source>
        <dbReference type="Ensembl" id="ENSPFOP00000000252.2"/>
    </source>
</evidence>
<dbReference type="KEGG" id="pfor:103131595"/>
<dbReference type="SMART" id="SM00134">
    <property type="entry name" value="LU"/>
    <property type="match status" value="2"/>
</dbReference>
<reference evidence="10" key="2">
    <citation type="submission" date="2025-08" db="UniProtKB">
        <authorList>
            <consortium name="Ensembl"/>
        </authorList>
    </citation>
    <scope>IDENTIFICATION</scope>
</reference>
<protein>
    <submittedName>
        <fullName evidence="10">Phospholipase A2 inhibitor and Ly6/PLAUR domain-containing protein-like</fullName>
    </submittedName>
</protein>